<dbReference type="InterPro" id="IPR014710">
    <property type="entry name" value="RmlC-like_jellyroll"/>
</dbReference>
<dbReference type="Proteomes" id="UP000799440">
    <property type="component" value="Unassembled WGS sequence"/>
</dbReference>
<reference evidence="2" key="1">
    <citation type="journal article" date="2020" name="Stud. Mycol.">
        <title>101 Dothideomycetes genomes: a test case for predicting lifestyles and emergence of pathogens.</title>
        <authorList>
            <person name="Haridas S."/>
            <person name="Albert R."/>
            <person name="Binder M."/>
            <person name="Bloem J."/>
            <person name="Labutti K."/>
            <person name="Salamov A."/>
            <person name="Andreopoulos B."/>
            <person name="Baker S."/>
            <person name="Barry K."/>
            <person name="Bills G."/>
            <person name="Bluhm B."/>
            <person name="Cannon C."/>
            <person name="Castanera R."/>
            <person name="Culley D."/>
            <person name="Daum C."/>
            <person name="Ezra D."/>
            <person name="Gonzalez J."/>
            <person name="Henrissat B."/>
            <person name="Kuo A."/>
            <person name="Liang C."/>
            <person name="Lipzen A."/>
            <person name="Lutzoni F."/>
            <person name="Magnuson J."/>
            <person name="Mondo S."/>
            <person name="Nolan M."/>
            <person name="Ohm R."/>
            <person name="Pangilinan J."/>
            <person name="Park H.-J."/>
            <person name="Ramirez L."/>
            <person name="Alfaro M."/>
            <person name="Sun H."/>
            <person name="Tritt A."/>
            <person name="Yoshinaga Y."/>
            <person name="Zwiers L.-H."/>
            <person name="Turgeon B."/>
            <person name="Goodwin S."/>
            <person name="Spatafora J."/>
            <person name="Crous P."/>
            <person name="Grigoriev I."/>
        </authorList>
    </citation>
    <scope>NUCLEOTIDE SEQUENCE</scope>
    <source>
        <strain evidence="2">CBS 119925</strain>
    </source>
</reference>
<dbReference type="Gene3D" id="2.60.120.10">
    <property type="entry name" value="Jelly Rolls"/>
    <property type="match status" value="1"/>
</dbReference>
<gene>
    <name evidence="2" type="ORF">M011DRAFT_493526</name>
</gene>
<evidence type="ECO:0000259" key="1">
    <source>
        <dbReference type="PROSITE" id="PS51184"/>
    </source>
</evidence>
<evidence type="ECO:0000313" key="2">
    <source>
        <dbReference type="EMBL" id="KAF2748704.1"/>
    </source>
</evidence>
<keyword evidence="3" id="KW-1185">Reference proteome</keyword>
<dbReference type="PANTHER" id="PTHR12461:SF99">
    <property type="entry name" value="BIFUNCTIONAL PEPTIDASE AND (3S)-LYSYL HYDROXYLASE JMJD7"/>
    <property type="match status" value="1"/>
</dbReference>
<protein>
    <submittedName>
        <fullName evidence="2">Phospholipase A2</fullName>
    </submittedName>
</protein>
<dbReference type="SUPFAM" id="SSF51197">
    <property type="entry name" value="Clavaminate synthase-like"/>
    <property type="match status" value="1"/>
</dbReference>
<dbReference type="InterPro" id="IPR003347">
    <property type="entry name" value="JmjC_dom"/>
</dbReference>
<evidence type="ECO:0000313" key="3">
    <source>
        <dbReference type="Proteomes" id="UP000799440"/>
    </source>
</evidence>
<accession>A0A6A6VG58</accession>
<dbReference type="PANTHER" id="PTHR12461">
    <property type="entry name" value="HYPOXIA-INDUCIBLE FACTOR 1 ALPHA INHIBITOR-RELATED"/>
    <property type="match status" value="1"/>
</dbReference>
<organism evidence="2 3">
    <name type="scientific">Sporormia fimetaria CBS 119925</name>
    <dbReference type="NCBI Taxonomy" id="1340428"/>
    <lineage>
        <taxon>Eukaryota</taxon>
        <taxon>Fungi</taxon>
        <taxon>Dikarya</taxon>
        <taxon>Ascomycota</taxon>
        <taxon>Pezizomycotina</taxon>
        <taxon>Dothideomycetes</taxon>
        <taxon>Pleosporomycetidae</taxon>
        <taxon>Pleosporales</taxon>
        <taxon>Sporormiaceae</taxon>
        <taxon>Sporormia</taxon>
    </lineage>
</organism>
<dbReference type="AlphaFoldDB" id="A0A6A6VG58"/>
<name>A0A6A6VG58_9PLEO</name>
<dbReference type="PROSITE" id="PS51184">
    <property type="entry name" value="JMJC"/>
    <property type="match status" value="1"/>
</dbReference>
<dbReference type="OrthoDB" id="415358at2759"/>
<dbReference type="EMBL" id="MU006568">
    <property type="protein sequence ID" value="KAF2748704.1"/>
    <property type="molecule type" value="Genomic_DNA"/>
</dbReference>
<dbReference type="SMART" id="SM00558">
    <property type="entry name" value="JmjC"/>
    <property type="match status" value="1"/>
</dbReference>
<sequence>MIWRLLGRDLITTYHSLNPTTITELTSDPSPLEFMRHVSLNRPFIIRGGATTWPSYQKWTSTYLANTLTNTPVNVALTPQGNADSILPLPSHPTTHALFIKPHETHLPFTTVLHHIRTQHLSTPPGTKPLGPILYAQTQNDNLRNEYRTLFSDCPSSIPFARIALEKDPDAINLWIGNAFSTTALHKDNYENIYVQIRGRKHFTLLPPVESPCVNEKNVLSATYTPEKSEIPITTDAGDLDGVRLRPTVDEPRSYTPFCMWDPDVPDVNATRFSELSRPLKVTLDEGDMLYLPALWYHKVQQSCNEEGICVAVNYWYDLEFSGGFWSMANFVRAAGLVVGGEDDARIKSRGMNEE</sequence>
<proteinExistence type="predicted"/>
<dbReference type="Pfam" id="PF13621">
    <property type="entry name" value="Cupin_8"/>
    <property type="match status" value="1"/>
</dbReference>
<dbReference type="InterPro" id="IPR041667">
    <property type="entry name" value="Cupin_8"/>
</dbReference>
<feature type="domain" description="JmjC" evidence="1">
    <location>
        <begin position="143"/>
        <end position="332"/>
    </location>
</feature>